<evidence type="ECO:0000313" key="8">
    <source>
        <dbReference type="Proteomes" id="UP000282551"/>
    </source>
</evidence>
<dbReference type="AlphaFoldDB" id="A0A448IBY2"/>
<keyword evidence="6" id="KW-0223">Dioxygenase</keyword>
<gene>
    <name evidence="7" type="ORF">NCTC10485_04279</name>
</gene>
<dbReference type="RefSeq" id="WP_126335571.1">
    <property type="nucleotide sequence ID" value="NZ_AP022604.1"/>
</dbReference>
<keyword evidence="3 6" id="KW-0560">Oxidoreductase</keyword>
<feature type="binding site" evidence="5">
    <location>
        <position position="516"/>
    </location>
    <ligand>
        <name>Fe cation</name>
        <dbReference type="ChEBI" id="CHEBI:24875"/>
        <note>catalytic</note>
    </ligand>
</feature>
<reference evidence="7 8" key="1">
    <citation type="submission" date="2018-12" db="EMBL/GenBank/DDBJ databases">
        <authorList>
            <consortium name="Pathogen Informatics"/>
        </authorList>
    </citation>
    <scope>NUCLEOTIDE SEQUENCE [LARGE SCALE GENOMIC DNA]</scope>
    <source>
        <strain evidence="7 8">NCTC10485</strain>
    </source>
</reference>
<comment type="cofactor">
    <cofactor evidence="5 6">
        <name>Fe(2+)</name>
        <dbReference type="ChEBI" id="CHEBI:29033"/>
    </cofactor>
    <text evidence="5 6">Binds 1 Fe(2+) ion per subunit.</text>
</comment>
<evidence type="ECO:0000256" key="2">
    <source>
        <dbReference type="ARBA" id="ARBA00022723"/>
    </source>
</evidence>
<name>A0A448IBY2_MYCCI</name>
<comment type="similarity">
    <text evidence="1 6">Belongs to the carotenoid oxygenase family.</text>
</comment>
<keyword evidence="4 5" id="KW-0408">Iron</keyword>
<dbReference type="Proteomes" id="UP000282551">
    <property type="component" value="Chromosome"/>
</dbReference>
<evidence type="ECO:0000256" key="4">
    <source>
        <dbReference type="ARBA" id="ARBA00023004"/>
    </source>
</evidence>
<dbReference type="GO" id="GO:0010436">
    <property type="term" value="F:carotenoid dioxygenase activity"/>
    <property type="evidence" value="ECO:0007669"/>
    <property type="project" value="TreeGrafter"/>
</dbReference>
<dbReference type="OrthoDB" id="6636843at2"/>
<keyword evidence="8" id="KW-1185">Reference proteome</keyword>
<keyword evidence="2 5" id="KW-0479">Metal-binding</keyword>
<dbReference type="Pfam" id="PF03055">
    <property type="entry name" value="RPE65"/>
    <property type="match status" value="1"/>
</dbReference>
<evidence type="ECO:0000256" key="3">
    <source>
        <dbReference type="ARBA" id="ARBA00023002"/>
    </source>
</evidence>
<evidence type="ECO:0000256" key="1">
    <source>
        <dbReference type="ARBA" id="ARBA00006787"/>
    </source>
</evidence>
<feature type="binding site" evidence="5">
    <location>
        <position position="179"/>
    </location>
    <ligand>
        <name>Fe cation</name>
        <dbReference type="ChEBI" id="CHEBI:24875"/>
        <note>catalytic</note>
    </ligand>
</feature>
<dbReference type="PANTHER" id="PTHR10543:SF89">
    <property type="entry name" value="CAROTENOID 9,10(9',10')-CLEAVAGE DIOXYGENASE 1"/>
    <property type="match status" value="1"/>
</dbReference>
<organism evidence="7 8">
    <name type="scientific">Mycolicibacterium chitae</name>
    <name type="common">Mycobacterium chitae</name>
    <dbReference type="NCBI Taxonomy" id="1792"/>
    <lineage>
        <taxon>Bacteria</taxon>
        <taxon>Bacillati</taxon>
        <taxon>Actinomycetota</taxon>
        <taxon>Actinomycetes</taxon>
        <taxon>Mycobacteriales</taxon>
        <taxon>Mycobacteriaceae</taxon>
        <taxon>Mycolicibacterium</taxon>
    </lineage>
</organism>
<proteinExistence type="inferred from homology"/>
<dbReference type="EMBL" id="LR134355">
    <property type="protein sequence ID" value="VEG49965.1"/>
    <property type="molecule type" value="Genomic_DNA"/>
</dbReference>
<sequence length="526" mass="58614">MPETDSASVASAEGHTWPPRFFDSVDGEHDLPITEITGTLPPDLTGTLYRNGSGRWQIGSSQVNSIFDVDGMISAFILDGRGVHFRNRFVRTDHYRTTTAAGAMVQRGVTQQRPGGPLANIGRLPANTANTSVMLEPDSLLALHEGGRPHRMDLDTLDTLGMCSLGGALQGPAGAFSAHYTHDPVHNTSVNFGFDPYYPRIDPRWIRGARTPQERRRRLKELAGEAIPRIKLRMYETDNRTGRTRYLRSVPLPGQTSFPIVHDMALTARYGIFCVAPYRIRPAKFLLGARSMWDSLKLFDGEPTYLVLAPRNGDKLRIVETDPFFSWHYTNAFDDGDDVVVELSRWSLETLPGLHRFGIDTRLGIDTLYDGLSPAQQRDAGRVTRLRISASGRVTEEVAADLPADFPQFDQRRSTQRHDISYVTVQRSGESSGTGIARIDHRSGTTQQYRPPHNILLEPTFVPRSRTSAEDDGWVLTLGYDAAEHRSRLMIFDAAHLDAGPIAEAWLPFHLPMSYHGAFTSRVAAH</sequence>
<evidence type="ECO:0000256" key="6">
    <source>
        <dbReference type="RuleBase" id="RU364048"/>
    </source>
</evidence>
<evidence type="ECO:0000256" key="5">
    <source>
        <dbReference type="PIRSR" id="PIRSR604294-1"/>
    </source>
</evidence>
<feature type="binding site" evidence="5">
    <location>
        <position position="262"/>
    </location>
    <ligand>
        <name>Fe cation</name>
        <dbReference type="ChEBI" id="CHEBI:24875"/>
        <note>catalytic</note>
    </ligand>
</feature>
<dbReference type="InterPro" id="IPR004294">
    <property type="entry name" value="Carotenoid_Oase"/>
</dbReference>
<dbReference type="EC" id="1.13.11.-" evidence="6"/>
<dbReference type="PANTHER" id="PTHR10543">
    <property type="entry name" value="BETA-CAROTENE DIOXYGENASE"/>
    <property type="match status" value="1"/>
</dbReference>
<protein>
    <recommendedName>
        <fullName evidence="6">Dioxygenase</fullName>
        <ecNumber evidence="6">1.13.11.-</ecNumber>
    </recommendedName>
</protein>
<accession>A0A448IBY2</accession>
<evidence type="ECO:0000313" key="7">
    <source>
        <dbReference type="EMBL" id="VEG49965.1"/>
    </source>
</evidence>
<dbReference type="GO" id="GO:0016121">
    <property type="term" value="P:carotene catabolic process"/>
    <property type="evidence" value="ECO:0007669"/>
    <property type="project" value="TreeGrafter"/>
</dbReference>
<feature type="binding site" evidence="5">
    <location>
        <position position="328"/>
    </location>
    <ligand>
        <name>Fe cation</name>
        <dbReference type="ChEBI" id="CHEBI:24875"/>
        <note>catalytic</note>
    </ligand>
</feature>
<dbReference type="GO" id="GO:0046872">
    <property type="term" value="F:metal ion binding"/>
    <property type="evidence" value="ECO:0007669"/>
    <property type="project" value="UniProtKB-KW"/>
</dbReference>